<keyword evidence="3" id="KW-1185">Reference proteome</keyword>
<dbReference type="Gene3D" id="3.80.10.10">
    <property type="entry name" value="Ribonuclease Inhibitor"/>
    <property type="match status" value="1"/>
</dbReference>
<organism evidence="2 3">
    <name type="scientific">Karstenula rhodostoma CBS 690.94</name>
    <dbReference type="NCBI Taxonomy" id="1392251"/>
    <lineage>
        <taxon>Eukaryota</taxon>
        <taxon>Fungi</taxon>
        <taxon>Dikarya</taxon>
        <taxon>Ascomycota</taxon>
        <taxon>Pezizomycotina</taxon>
        <taxon>Dothideomycetes</taxon>
        <taxon>Pleosporomycetidae</taxon>
        <taxon>Pleosporales</taxon>
        <taxon>Massarineae</taxon>
        <taxon>Didymosphaeriaceae</taxon>
        <taxon>Karstenula</taxon>
    </lineage>
</organism>
<accession>A0A9P4UHM9</accession>
<reference evidence="2" key="1">
    <citation type="journal article" date="2020" name="Stud. Mycol.">
        <title>101 Dothideomycetes genomes: a test case for predicting lifestyles and emergence of pathogens.</title>
        <authorList>
            <person name="Haridas S."/>
            <person name="Albert R."/>
            <person name="Binder M."/>
            <person name="Bloem J."/>
            <person name="Labutti K."/>
            <person name="Salamov A."/>
            <person name="Andreopoulos B."/>
            <person name="Baker S."/>
            <person name="Barry K."/>
            <person name="Bills G."/>
            <person name="Bluhm B."/>
            <person name="Cannon C."/>
            <person name="Castanera R."/>
            <person name="Culley D."/>
            <person name="Daum C."/>
            <person name="Ezra D."/>
            <person name="Gonzalez J."/>
            <person name="Henrissat B."/>
            <person name="Kuo A."/>
            <person name="Liang C."/>
            <person name="Lipzen A."/>
            <person name="Lutzoni F."/>
            <person name="Magnuson J."/>
            <person name="Mondo S."/>
            <person name="Nolan M."/>
            <person name="Ohm R."/>
            <person name="Pangilinan J."/>
            <person name="Park H.-J."/>
            <person name="Ramirez L."/>
            <person name="Alfaro M."/>
            <person name="Sun H."/>
            <person name="Tritt A."/>
            <person name="Yoshinaga Y."/>
            <person name="Zwiers L.-H."/>
            <person name="Turgeon B."/>
            <person name="Goodwin S."/>
            <person name="Spatafora J."/>
            <person name="Crous P."/>
            <person name="Grigoriev I."/>
        </authorList>
    </citation>
    <scope>NUCLEOTIDE SEQUENCE</scope>
    <source>
        <strain evidence="2">CBS 690.94</strain>
    </source>
</reference>
<sequence>MTSKIERLPQELVDLIVVHLPLQDRQTLRLASRQLSSLTLTTFSNAYFSRRVTTLGVPSLSRLVQTSAHLHFSGCVSILDVKLLNYEDYGNLREIDRVGIYPPPKRLQRVPQIKIGDVSQECNLLDYMRTHRDPKAVIHPLARALKGFRNVKTIRLRVNGLTLYGNPYISAEDEVYQSFMSACFKAVLDAIIRSGVRLQEFTLIKGSTIRPLSKSANLDYSALNLPSPFLLSLKTAFASLKSLRLSIRTYHNGNSRTAGWENGVPQVIAAASSLEELTICLQASDSKPWFRVAVMHAVCCSVKLPMLKSLQLYGCVVDELDLVSLVKTHASSLQHLLISDAELRSGAWLSVLNTFKDDLDLIYLRLQYLQQNATPRVIRWFANDARSLSKLTIDARKIRDEYWMKERLSHAISSLAATVEELEISEI</sequence>
<proteinExistence type="predicted"/>
<evidence type="ECO:0000259" key="1">
    <source>
        <dbReference type="PROSITE" id="PS50181"/>
    </source>
</evidence>
<dbReference type="InterPro" id="IPR001810">
    <property type="entry name" value="F-box_dom"/>
</dbReference>
<feature type="domain" description="F-box" evidence="1">
    <location>
        <begin position="2"/>
        <end position="51"/>
    </location>
</feature>
<name>A0A9P4UHM9_9PLEO</name>
<protein>
    <recommendedName>
        <fullName evidence="1">F-box domain-containing protein</fullName>
    </recommendedName>
</protein>
<dbReference type="EMBL" id="MU001494">
    <property type="protein sequence ID" value="KAF2449738.1"/>
    <property type="molecule type" value="Genomic_DNA"/>
</dbReference>
<evidence type="ECO:0000313" key="3">
    <source>
        <dbReference type="Proteomes" id="UP000799764"/>
    </source>
</evidence>
<dbReference type="AlphaFoldDB" id="A0A9P4UHM9"/>
<dbReference type="Proteomes" id="UP000799764">
    <property type="component" value="Unassembled WGS sequence"/>
</dbReference>
<comment type="caution">
    <text evidence="2">The sequence shown here is derived from an EMBL/GenBank/DDBJ whole genome shotgun (WGS) entry which is preliminary data.</text>
</comment>
<gene>
    <name evidence="2" type="ORF">P171DRAFT_198969</name>
</gene>
<dbReference type="OrthoDB" id="5279008at2759"/>
<evidence type="ECO:0000313" key="2">
    <source>
        <dbReference type="EMBL" id="KAF2449738.1"/>
    </source>
</evidence>
<dbReference type="PROSITE" id="PS50181">
    <property type="entry name" value="FBOX"/>
    <property type="match status" value="1"/>
</dbReference>
<dbReference type="InterPro" id="IPR032675">
    <property type="entry name" value="LRR_dom_sf"/>
</dbReference>
<dbReference type="SUPFAM" id="SSF52047">
    <property type="entry name" value="RNI-like"/>
    <property type="match status" value="1"/>
</dbReference>